<dbReference type="InterPro" id="IPR043128">
    <property type="entry name" value="Rev_trsase/Diguanyl_cyclase"/>
</dbReference>
<dbReference type="Gene3D" id="3.30.70.270">
    <property type="match status" value="1"/>
</dbReference>
<evidence type="ECO:0000313" key="3">
    <source>
        <dbReference type="EMBL" id="MDP2538921.1"/>
    </source>
</evidence>
<organism evidence="3 4">
    <name type="scientific">Helicobacter cappadocius</name>
    <dbReference type="NCBI Taxonomy" id="3063998"/>
    <lineage>
        <taxon>Bacteria</taxon>
        <taxon>Pseudomonadati</taxon>
        <taxon>Campylobacterota</taxon>
        <taxon>Epsilonproteobacteria</taxon>
        <taxon>Campylobacterales</taxon>
        <taxon>Helicobacteraceae</taxon>
        <taxon>Helicobacter</taxon>
    </lineage>
</organism>
<name>A0AA90PJD3_9HELI</name>
<dbReference type="SUPFAM" id="SSF55073">
    <property type="entry name" value="Nucleotide cyclase"/>
    <property type="match status" value="1"/>
</dbReference>
<reference evidence="3 5" key="1">
    <citation type="submission" date="2023-07" db="EMBL/GenBank/DDBJ databases">
        <title>Unpublished Manusciprt.</title>
        <authorList>
            <person name="Aydin F."/>
            <person name="Tarhane S."/>
            <person name="Saticioglu I.B."/>
            <person name="Karakaya E."/>
            <person name="Abay S."/>
            <person name="Guran O."/>
            <person name="Bozkurt E."/>
            <person name="Uzum N."/>
            <person name="Olgun K."/>
            <person name="Jablonski D."/>
        </authorList>
    </citation>
    <scope>NUCLEOTIDE SEQUENCE</scope>
    <source>
        <strain evidence="5">faydin-H75</strain>
        <strain evidence="3">Faydin-H76</strain>
    </source>
</reference>
<dbReference type="InterPro" id="IPR029787">
    <property type="entry name" value="Nucleotide_cyclase"/>
</dbReference>
<keyword evidence="3" id="KW-0548">Nucleotidyltransferase</keyword>
<dbReference type="AlphaFoldDB" id="A0AA90PJD3"/>
<gene>
    <name evidence="2" type="ORF">Q5I04_02985</name>
    <name evidence="3" type="ORF">Q5I06_03915</name>
</gene>
<keyword evidence="3" id="KW-0808">Transferase</keyword>
<evidence type="ECO:0000259" key="1">
    <source>
        <dbReference type="PROSITE" id="PS50887"/>
    </source>
</evidence>
<evidence type="ECO:0000313" key="2">
    <source>
        <dbReference type="EMBL" id="MDO7252878.1"/>
    </source>
</evidence>
<reference evidence="2 4" key="3">
    <citation type="journal article" date="2024" name="Syst. Appl. Microbiol.">
        <title>Helicobacter cappadocius sp. nov., from lizards: The first psychrotrophic Helicobacter species.</title>
        <authorList>
            <person name="Aydin F."/>
            <person name="Tarhane S."/>
            <person name="Karakaya E."/>
            <person name="Abay S."/>
            <person name="Kayman T."/>
            <person name="Guran O."/>
            <person name="Bozkurt E."/>
            <person name="Uzum N."/>
            <person name="Avci A."/>
            <person name="Olgun K."/>
            <person name="Jablonski D."/>
            <person name="Guran C."/>
            <person name="Burcin Saticioglu I."/>
        </authorList>
    </citation>
    <scope>NUCLEOTIDE SEQUENCE [LARGE SCALE GENOMIC DNA]</scope>
    <source>
        <strain evidence="2">Faydin-H75</strain>
        <strain evidence="4">faydin-H76</strain>
    </source>
</reference>
<feature type="domain" description="GGDEF" evidence="1">
    <location>
        <begin position="225"/>
        <end position="353"/>
    </location>
</feature>
<proteinExistence type="predicted"/>
<sequence>MANKEEEISDFGSNIFFGKLDPDLPDPEKNDEFVLEDQVAGKVSVVAQNTVKQLEEEGLPAFPANYQLYFERLLEKEETSFKQKIQSVMDLQSMGEDRAVAFEKSVKEGFKNIKQILDFIAVLYKNLQLVQTVTEKHMKSMEKIDNKIVLSNAISVFLKDIDKVNDVTSTQLNQIKELYQKTAKVISDINKNTIYDSRFGIYNKRYFMSLIEKENKLMEEFTHSSSILTMQLTKDIQESIQDKSTLMILLKSIAKLLLKTSRRSDIIGYLGDGVFGIGLKYSDIPSATKAAERFIHSVKTTNIFLGERDISLNVSVGIAKIVPERNAEDSLEAALSALKTALEENLELNIYPQDQS</sequence>
<comment type="caution">
    <text evidence="3">The sequence shown here is derived from an EMBL/GenBank/DDBJ whole genome shotgun (WGS) entry which is preliminary data.</text>
</comment>
<dbReference type="GO" id="GO:0052621">
    <property type="term" value="F:diguanylate cyclase activity"/>
    <property type="evidence" value="ECO:0007669"/>
    <property type="project" value="UniProtKB-EC"/>
</dbReference>
<dbReference type="EC" id="2.7.7.65" evidence="3"/>
<evidence type="ECO:0000313" key="4">
    <source>
        <dbReference type="Proteomes" id="UP001177258"/>
    </source>
</evidence>
<dbReference type="NCBIfam" id="TIGR00254">
    <property type="entry name" value="GGDEF"/>
    <property type="match status" value="1"/>
</dbReference>
<dbReference type="Proteomes" id="UP001177258">
    <property type="component" value="Unassembled WGS sequence"/>
</dbReference>
<protein>
    <submittedName>
        <fullName evidence="3">Diguanylate cyclase</fullName>
        <ecNumber evidence="3">2.7.7.65</ecNumber>
    </submittedName>
</protein>
<accession>A0AA90PJD3</accession>
<dbReference type="RefSeq" id="WP_305516722.1">
    <property type="nucleotide sequence ID" value="NZ_JAUPEV010000003.1"/>
</dbReference>
<dbReference type="EMBL" id="JAUPEV010000003">
    <property type="protein sequence ID" value="MDO7252878.1"/>
    <property type="molecule type" value="Genomic_DNA"/>
</dbReference>
<reference evidence="2" key="2">
    <citation type="submission" date="2023-07" db="EMBL/GenBank/DDBJ databases">
        <authorList>
            <person name="Aydin F."/>
            <person name="Tarhane S."/>
            <person name="Saticioglu I.B."/>
            <person name="Karakaya E."/>
            <person name="Abay S."/>
            <person name="Guran O."/>
            <person name="Bozkurt E."/>
            <person name="Uzum N."/>
            <person name="Olgun K."/>
            <person name="Jablonski D."/>
        </authorList>
    </citation>
    <scope>NUCLEOTIDE SEQUENCE</scope>
    <source>
        <strain evidence="2">Faydin-H75</strain>
    </source>
</reference>
<dbReference type="Proteomes" id="UP001240777">
    <property type="component" value="Unassembled WGS sequence"/>
</dbReference>
<dbReference type="Pfam" id="PF00990">
    <property type="entry name" value="GGDEF"/>
    <property type="match status" value="1"/>
</dbReference>
<dbReference type="EMBL" id="JAUYZK010000004">
    <property type="protein sequence ID" value="MDP2538921.1"/>
    <property type="molecule type" value="Genomic_DNA"/>
</dbReference>
<evidence type="ECO:0000313" key="5">
    <source>
        <dbReference type="Proteomes" id="UP001240777"/>
    </source>
</evidence>
<keyword evidence="5" id="KW-1185">Reference proteome</keyword>
<dbReference type="PROSITE" id="PS50887">
    <property type="entry name" value="GGDEF"/>
    <property type="match status" value="1"/>
</dbReference>
<dbReference type="InterPro" id="IPR000160">
    <property type="entry name" value="GGDEF_dom"/>
</dbReference>
<dbReference type="SMART" id="SM00267">
    <property type="entry name" value="GGDEF"/>
    <property type="match status" value="1"/>
</dbReference>